<dbReference type="OrthoDB" id="3454835at2759"/>
<evidence type="ECO:0000259" key="2">
    <source>
        <dbReference type="Pfam" id="PF07110"/>
    </source>
</evidence>
<keyword evidence="4" id="KW-1185">Reference proteome</keyword>
<evidence type="ECO:0000256" key="1">
    <source>
        <dbReference type="ARBA" id="ARBA00005986"/>
    </source>
</evidence>
<sequence>MTTRMNHKFTYPELNYDAPVNFQPCTKLTIFFHKPDDLSPGQFSDHWAHFHADILLAMPLFRKLGLRYSQYHQSPEMKARFKSTGLEGINLLEHDGYAELWFRTWMTGLLFRKAGS</sequence>
<proteinExistence type="inferred from homology"/>
<comment type="similarity">
    <text evidence="1">Belongs to the tpcK family.</text>
</comment>
<dbReference type="GeneID" id="36562388"/>
<comment type="caution">
    <text evidence="3">The sequence shown here is derived from an EMBL/GenBank/DDBJ whole genome shotgun (WGS) entry which is preliminary data.</text>
</comment>
<dbReference type="Gene3D" id="3.30.70.100">
    <property type="match status" value="1"/>
</dbReference>
<feature type="domain" description="EthD" evidence="2">
    <location>
        <begin position="36"/>
        <end position="105"/>
    </location>
</feature>
<gene>
    <name evidence="3" type="ORF">P170DRAFT_509462</name>
</gene>
<dbReference type="InterPro" id="IPR011008">
    <property type="entry name" value="Dimeric_a/b-barrel"/>
</dbReference>
<evidence type="ECO:0000313" key="4">
    <source>
        <dbReference type="Proteomes" id="UP000234275"/>
    </source>
</evidence>
<dbReference type="InterPro" id="IPR009799">
    <property type="entry name" value="EthD_dom"/>
</dbReference>
<protein>
    <recommendedName>
        <fullName evidence="2">EthD domain-containing protein</fullName>
    </recommendedName>
</protein>
<dbReference type="VEuPathDB" id="FungiDB:P170DRAFT_509462"/>
<dbReference type="Pfam" id="PF07110">
    <property type="entry name" value="EthD"/>
    <property type="match status" value="1"/>
</dbReference>
<dbReference type="Proteomes" id="UP000234275">
    <property type="component" value="Unassembled WGS sequence"/>
</dbReference>
<dbReference type="EMBL" id="MSFO01000004">
    <property type="protein sequence ID" value="PLB48735.1"/>
    <property type="molecule type" value="Genomic_DNA"/>
</dbReference>
<dbReference type="GO" id="GO:0016491">
    <property type="term" value="F:oxidoreductase activity"/>
    <property type="evidence" value="ECO:0007669"/>
    <property type="project" value="InterPro"/>
</dbReference>
<dbReference type="SUPFAM" id="SSF54909">
    <property type="entry name" value="Dimeric alpha+beta barrel"/>
    <property type="match status" value="1"/>
</dbReference>
<dbReference type="RefSeq" id="XP_024704037.1">
    <property type="nucleotide sequence ID" value="XM_024854682.1"/>
</dbReference>
<name>A0A2I2G796_9EURO</name>
<evidence type="ECO:0000313" key="3">
    <source>
        <dbReference type="EMBL" id="PLB48735.1"/>
    </source>
</evidence>
<dbReference type="STRING" id="1392250.A0A2I2G796"/>
<reference evidence="3 4" key="1">
    <citation type="submission" date="2016-12" db="EMBL/GenBank/DDBJ databases">
        <title>The genomes of Aspergillus section Nigri reveals drivers in fungal speciation.</title>
        <authorList>
            <consortium name="DOE Joint Genome Institute"/>
            <person name="Vesth T.C."/>
            <person name="Nybo J."/>
            <person name="Theobald S."/>
            <person name="Brandl J."/>
            <person name="Frisvad J.C."/>
            <person name="Nielsen K.F."/>
            <person name="Lyhne E.K."/>
            <person name="Kogle M.E."/>
            <person name="Kuo A."/>
            <person name="Riley R."/>
            <person name="Clum A."/>
            <person name="Nolan M."/>
            <person name="Lipzen A."/>
            <person name="Salamov A."/>
            <person name="Henrissat B."/>
            <person name="Wiebenga A."/>
            <person name="De Vries R.P."/>
            <person name="Grigoriev I.V."/>
            <person name="Mortensen U.H."/>
            <person name="Andersen M.R."/>
            <person name="Baker S.E."/>
        </authorList>
    </citation>
    <scope>NUCLEOTIDE SEQUENCE [LARGE SCALE GENOMIC DNA]</scope>
    <source>
        <strain evidence="3 4">IBT 23096</strain>
    </source>
</reference>
<accession>A0A2I2G796</accession>
<organism evidence="3 4">
    <name type="scientific">Aspergillus steynii IBT 23096</name>
    <dbReference type="NCBI Taxonomy" id="1392250"/>
    <lineage>
        <taxon>Eukaryota</taxon>
        <taxon>Fungi</taxon>
        <taxon>Dikarya</taxon>
        <taxon>Ascomycota</taxon>
        <taxon>Pezizomycotina</taxon>
        <taxon>Eurotiomycetes</taxon>
        <taxon>Eurotiomycetidae</taxon>
        <taxon>Eurotiales</taxon>
        <taxon>Aspergillaceae</taxon>
        <taxon>Aspergillus</taxon>
        <taxon>Aspergillus subgen. Circumdati</taxon>
    </lineage>
</organism>
<dbReference type="AlphaFoldDB" id="A0A2I2G796"/>